<dbReference type="InterPro" id="IPR025616">
    <property type="entry name" value="YpjP"/>
</dbReference>
<keyword evidence="4" id="KW-1185">Reference proteome</keyword>
<evidence type="ECO:0000313" key="4">
    <source>
        <dbReference type="Proteomes" id="UP000235114"/>
    </source>
</evidence>
<dbReference type="Pfam" id="PF14005">
    <property type="entry name" value="YpjP"/>
    <property type="match status" value="1"/>
</dbReference>
<protein>
    <recommendedName>
        <fullName evidence="5">Cell division protein FtsK</fullName>
    </recommendedName>
</protein>
<sequence>MPKWVRKSFVILVTILTFGMVTPSQVFLYDGTHSGKSTKRDSFESNPAQTAADFQFSEDIRQPLSDREVVVEQIMKEAKEQSMLKFGSKIKPCIEDEFQEIILPEMEKAIDQVISGHPEEDLMNLAITEAPGNGKSEKIFHIFDRITKKDILRFHVRRDHPPQAGFWFNFHYHTHHDQFQAHHDLGTIYWDKNTPPKWMS</sequence>
<dbReference type="RefSeq" id="WP_101578438.1">
    <property type="nucleotide sequence ID" value="NZ_PGVA01000041.1"/>
</dbReference>
<reference evidence="2 4" key="2">
    <citation type="submission" date="2017-12" db="EMBL/GenBank/DDBJ databases">
        <title>Comparative Functional Genomics of Dry Heat Resistant strains isolated from the Viking Spacecraft.</title>
        <authorList>
            <person name="Seuylemezian A."/>
            <person name="Cooper K."/>
            <person name="Vaishampayan P."/>
        </authorList>
    </citation>
    <scope>NUCLEOTIDE SEQUENCE [LARGE SCALE GENOMIC DNA]</scope>
    <source>
        <strain evidence="2 4">ATCC 29669</strain>
    </source>
</reference>
<gene>
    <name evidence="1" type="ORF">CU635_16270</name>
    <name evidence="2" type="ORF">CVD25_06685</name>
</gene>
<dbReference type="AlphaFoldDB" id="A0A2N5GJ28"/>
<dbReference type="Proteomes" id="UP000234951">
    <property type="component" value="Unassembled WGS sequence"/>
</dbReference>
<proteinExistence type="predicted"/>
<organism evidence="1 3">
    <name type="scientific">Bacillus canaveralius</name>
    <dbReference type="NCBI Taxonomy" id="1403243"/>
    <lineage>
        <taxon>Bacteria</taxon>
        <taxon>Bacillati</taxon>
        <taxon>Bacillota</taxon>
        <taxon>Bacilli</taxon>
        <taxon>Bacillales</taxon>
        <taxon>Bacillaceae</taxon>
        <taxon>Bacillus</taxon>
    </lineage>
</organism>
<dbReference type="Proteomes" id="UP000235114">
    <property type="component" value="Unassembled WGS sequence"/>
</dbReference>
<comment type="caution">
    <text evidence="1">The sequence shown here is derived from an EMBL/GenBank/DDBJ whole genome shotgun (WGS) entry which is preliminary data.</text>
</comment>
<name>A0A2N5GJ28_9BACI</name>
<evidence type="ECO:0000313" key="3">
    <source>
        <dbReference type="Proteomes" id="UP000234951"/>
    </source>
</evidence>
<evidence type="ECO:0000313" key="2">
    <source>
        <dbReference type="EMBL" id="PLR98960.1"/>
    </source>
</evidence>
<dbReference type="OrthoDB" id="2435352at2"/>
<dbReference type="EMBL" id="PGVD01000019">
    <property type="protein sequence ID" value="PLR98960.1"/>
    <property type="molecule type" value="Genomic_DNA"/>
</dbReference>
<evidence type="ECO:0000313" key="1">
    <source>
        <dbReference type="EMBL" id="PLR81066.1"/>
    </source>
</evidence>
<accession>A0A2N5GJ28</accession>
<dbReference type="EMBL" id="PGVA01000041">
    <property type="protein sequence ID" value="PLR81066.1"/>
    <property type="molecule type" value="Genomic_DNA"/>
</dbReference>
<reference evidence="1 3" key="1">
    <citation type="submission" date="2017-11" db="EMBL/GenBank/DDBJ databases">
        <title>Comparitive Functional Genomics of Dry Heat Resistant strains isolated from the Viking Spacecraft.</title>
        <authorList>
            <person name="Seuylemezian A."/>
            <person name="Cooper K."/>
            <person name="Vaishampayan P."/>
        </authorList>
    </citation>
    <scope>NUCLEOTIDE SEQUENCE [LARGE SCALE GENOMIC DNA]</scope>
    <source>
        <strain evidence="1 3">M4.6</strain>
    </source>
</reference>
<evidence type="ECO:0008006" key="5">
    <source>
        <dbReference type="Google" id="ProtNLM"/>
    </source>
</evidence>